<accession>A0ABV1F029</accession>
<evidence type="ECO:0000313" key="1">
    <source>
        <dbReference type="EMBL" id="MEQ2466691.1"/>
    </source>
</evidence>
<gene>
    <name evidence="1" type="ORF">WMO63_13585</name>
</gene>
<dbReference type="EMBL" id="JBBMFN010000032">
    <property type="protein sequence ID" value="MEQ2466691.1"/>
    <property type="molecule type" value="Genomic_DNA"/>
</dbReference>
<dbReference type="InterPro" id="IPR010982">
    <property type="entry name" value="Lambda_DNA-bd_dom_sf"/>
</dbReference>
<dbReference type="Proteomes" id="UP001465426">
    <property type="component" value="Unassembled WGS sequence"/>
</dbReference>
<keyword evidence="2" id="KW-1185">Reference proteome</keyword>
<evidence type="ECO:0000313" key="2">
    <source>
        <dbReference type="Proteomes" id="UP001465426"/>
    </source>
</evidence>
<dbReference type="SUPFAM" id="SSF47413">
    <property type="entry name" value="lambda repressor-like DNA-binding domains"/>
    <property type="match status" value="1"/>
</dbReference>
<name>A0ABV1F029_9BACI</name>
<protein>
    <recommendedName>
        <fullName evidence="3">HTH cro/C1-type domain-containing protein</fullName>
    </recommendedName>
</protein>
<dbReference type="RefSeq" id="WP_251628810.1">
    <property type="nucleotide sequence ID" value="NZ_JBBMFN010000032.1"/>
</dbReference>
<comment type="caution">
    <text evidence="1">The sequence shown here is derived from an EMBL/GenBank/DDBJ whole genome shotgun (WGS) entry which is preliminary data.</text>
</comment>
<evidence type="ECO:0008006" key="3">
    <source>
        <dbReference type="Google" id="ProtNLM"/>
    </source>
</evidence>
<sequence>MEKKDNLEIIDRIENHFGDFIEQLKVERGYSLKHIADKTNLSPSFVFRLIKGYRGCEMTTKLNILVNGFGLVELAEDYVKQVLQNKEALKKIPD</sequence>
<reference evidence="1 2" key="1">
    <citation type="submission" date="2024-03" db="EMBL/GenBank/DDBJ databases">
        <title>Human intestinal bacterial collection.</title>
        <authorList>
            <person name="Pauvert C."/>
            <person name="Hitch T.C.A."/>
            <person name="Clavel T."/>
        </authorList>
    </citation>
    <scope>NUCLEOTIDE SEQUENCE [LARGE SCALE GENOMIC DNA]</scope>
    <source>
        <strain evidence="1 2">CLA-SR-H024</strain>
    </source>
</reference>
<proteinExistence type="predicted"/>
<organism evidence="1 2">
    <name type="scientific">Niallia hominis</name>
    <dbReference type="NCBI Taxonomy" id="3133173"/>
    <lineage>
        <taxon>Bacteria</taxon>
        <taxon>Bacillati</taxon>
        <taxon>Bacillota</taxon>
        <taxon>Bacilli</taxon>
        <taxon>Bacillales</taxon>
        <taxon>Bacillaceae</taxon>
        <taxon>Niallia</taxon>
    </lineage>
</organism>